<dbReference type="InterPro" id="IPR045163">
    <property type="entry name" value="Focadhesin/RST1"/>
</dbReference>
<gene>
    <name evidence="3" type="ORF">SI8410_06008217</name>
</gene>
<evidence type="ECO:0000313" key="3">
    <source>
        <dbReference type="EMBL" id="CAA7397552.1"/>
    </source>
</evidence>
<keyword evidence="4" id="KW-1185">Reference proteome</keyword>
<dbReference type="AlphaFoldDB" id="A0A7I8KJC8"/>
<dbReference type="Pfam" id="PF12530">
    <property type="entry name" value="DUF3730"/>
    <property type="match status" value="1"/>
</dbReference>
<evidence type="ECO:0000256" key="1">
    <source>
        <dbReference type="SAM" id="Phobius"/>
    </source>
</evidence>
<feature type="transmembrane region" description="Helical" evidence="1">
    <location>
        <begin position="36"/>
        <end position="53"/>
    </location>
</feature>
<dbReference type="InterPro" id="IPR016024">
    <property type="entry name" value="ARM-type_fold"/>
</dbReference>
<feature type="transmembrane region" description="Helical" evidence="1">
    <location>
        <begin position="65"/>
        <end position="87"/>
    </location>
</feature>
<sequence length="1239" mass="135657">MSLLLSAVASIFIFHPQLMSLAVDSLSSLASMDPKFSMTLLLGILFYLKIFSASRDNSAKKLLKILEMLPLLASSSAMVPLILQILMPMLQEDAKPEAGGATVLRGVLYAMAVRLLCKTWIVTDRVFGTLQRDICLSIAASIRDVCRHNPDRGVDLILSVSSCIESRDSSVQALGFEAISYLSEADVIDFYTAWSIIEKHMLDYSEDPVVALGLCTLVRWGAMDAEANPEAAMKVILIEHILKAIPDFLKRSLEFLVSEDNPEIRKAMEDLVVRIINFEHINRRRAVKERKAMTHKVEKLLDIFPRAMFSSGGKQKISVGELPGAALLSVSFTSKDLQGPLMSKDISKLHGKYEAMLLEVAESLQLARNICVALLAFQSWKSFINCWLSAVTVTGASPNASDESSKSASMVLKILLRLAEKSIPRVAENIALAIGALCVVLPPSEYTVLSDASSFLLKWLFQYEHEHQQWSAAISLGLVSNSLHITDKSRKVDIIHGLLEVSQNSRSCLVKGACGAGLGFTCQNLFTQVNDDSEGRVTEAKLLGKIIHSLSLTIRQMCPSSSDSMMHLRRSFPLDEDEAQADVLTDLLSYSYEDVSDSWGATGLVLGLGNTVVALYRLGAFDGIKSIKNILLSWITYCDFSSQGSQDEVFEIPLSIGSCLVLPTVVHFCERAEMTDIDLPGLLEVYRSLIPTLTATEDSGAAHRNLLMASSIGAGSLLSYILNEGVHSLKFDDIRCLLENMRSLYTQSYPPIVQLGGMLGVVNAFGAGAVTLTETFLRPSLGIDDVSKDSLYIRGPISANPALEPLSTSLIQEMFVIAKESTDKQIRSYAAWSVSFLRHWWLSLDSQSVQESRSVSENTLMNDFPNVKTVASVLRCLSQAPRLPGSADWGAIIKRCMRYGAQSSAKSKMTAQEPNTIREECIRLSLAHASSDSSLMLFVDELAIGSRFSTLELNLQCLLLSQLSEIMGVFSASRFEKLYGDLVEWLSSSATYLLYSAYEKSLLRISFWKGLHQCLVKASDKSAGALQVEKCIELLFSLLPVSISDHGSVEGRVHSQELTEAVSCLSVAPQDWLMNVLQVRKINAIGEGNHDAEAVKKVIITARLVKKGCLPASELGKLKTFILSSESEGIWIVLLEVVGALYGADSSIKGQWLLDAIEISCISRHPTTALQFVGILSGRCCDYMPLLILSPEAVLSDLPVTLPSLLSSSKAKTAAHSCWAIQCGRPASRLNITCHLRRG</sequence>
<dbReference type="GO" id="GO:0060147">
    <property type="term" value="P:regulation of post-transcriptional gene silencing"/>
    <property type="evidence" value="ECO:0007669"/>
    <property type="project" value="InterPro"/>
</dbReference>
<dbReference type="SUPFAM" id="SSF48371">
    <property type="entry name" value="ARM repeat"/>
    <property type="match status" value="1"/>
</dbReference>
<feature type="domain" description="DUF3730" evidence="2">
    <location>
        <begin position="51"/>
        <end position="239"/>
    </location>
</feature>
<evidence type="ECO:0000259" key="2">
    <source>
        <dbReference type="Pfam" id="PF12530"/>
    </source>
</evidence>
<dbReference type="InterPro" id="IPR022542">
    <property type="entry name" value="FOCAD/RST1_DUF3730"/>
</dbReference>
<keyword evidence="1" id="KW-1133">Transmembrane helix</keyword>
<keyword evidence="1" id="KW-0472">Membrane</keyword>
<reference evidence="3" key="1">
    <citation type="submission" date="2020-02" db="EMBL/GenBank/DDBJ databases">
        <authorList>
            <person name="Scholz U."/>
            <person name="Mascher M."/>
            <person name="Fiebig A."/>
        </authorList>
    </citation>
    <scope>NUCLEOTIDE SEQUENCE</scope>
</reference>
<organism evidence="3 4">
    <name type="scientific">Spirodela intermedia</name>
    <name type="common">Intermediate duckweed</name>
    <dbReference type="NCBI Taxonomy" id="51605"/>
    <lineage>
        <taxon>Eukaryota</taxon>
        <taxon>Viridiplantae</taxon>
        <taxon>Streptophyta</taxon>
        <taxon>Embryophyta</taxon>
        <taxon>Tracheophyta</taxon>
        <taxon>Spermatophyta</taxon>
        <taxon>Magnoliopsida</taxon>
        <taxon>Liliopsida</taxon>
        <taxon>Araceae</taxon>
        <taxon>Lemnoideae</taxon>
        <taxon>Spirodela</taxon>
    </lineage>
</organism>
<name>A0A7I8KJC8_SPIIN</name>
<dbReference type="PANTHER" id="PTHR16212">
    <property type="entry name" value="FOCADHESIN FAMILY MEMBER"/>
    <property type="match status" value="1"/>
</dbReference>
<dbReference type="OrthoDB" id="6125419at2759"/>
<keyword evidence="1" id="KW-0812">Transmembrane</keyword>
<protein>
    <recommendedName>
        <fullName evidence="2">DUF3730 domain-containing protein</fullName>
    </recommendedName>
</protein>
<evidence type="ECO:0000313" key="4">
    <source>
        <dbReference type="Proteomes" id="UP000663760"/>
    </source>
</evidence>
<dbReference type="PANTHER" id="PTHR16212:SF4">
    <property type="entry name" value="FOCADHESIN"/>
    <property type="match status" value="1"/>
</dbReference>
<dbReference type="Proteomes" id="UP000663760">
    <property type="component" value="Chromosome 6"/>
</dbReference>
<proteinExistence type="predicted"/>
<dbReference type="EMBL" id="LR746269">
    <property type="protein sequence ID" value="CAA7397552.1"/>
    <property type="molecule type" value="Genomic_DNA"/>
</dbReference>
<accession>A0A7I8KJC8</accession>